<dbReference type="EnsemblBacteria" id="ABK76797">
    <property type="protein sequence ID" value="ABK76797"/>
    <property type="gene ID" value="CENSYa_0152"/>
</dbReference>
<name>A0RTY0_CENSY</name>
<reference evidence="1 2" key="1">
    <citation type="journal article" date="2006" name="Proc. Natl. Acad. Sci. U.S.A.">
        <title>Genomic analysis of the uncultivated marine crenarchaeote Cenarchaeum symbiosum.</title>
        <authorList>
            <person name="Hallam S.J."/>
            <person name="Konstantinidis K.T."/>
            <person name="Putnam N."/>
            <person name="Schleper C."/>
            <person name="Watanabe Y."/>
            <person name="Sugahara J."/>
            <person name="Preston C."/>
            <person name="de la Torre J."/>
            <person name="Richardson P.M."/>
            <person name="DeLong E.F."/>
        </authorList>
    </citation>
    <scope>NUCLEOTIDE SEQUENCE [LARGE SCALE GENOMIC DNA]</scope>
    <source>
        <strain evidence="2">A</strain>
    </source>
</reference>
<dbReference type="KEGG" id="csy:CENSYa_0152"/>
<evidence type="ECO:0000313" key="2">
    <source>
        <dbReference type="Proteomes" id="UP000000758"/>
    </source>
</evidence>
<organism evidence="1 2">
    <name type="scientific">Cenarchaeum symbiosum (strain A)</name>
    <dbReference type="NCBI Taxonomy" id="414004"/>
    <lineage>
        <taxon>Archaea</taxon>
        <taxon>Nitrososphaerota</taxon>
        <taxon>Candidatus Cenarchaeales</taxon>
        <taxon>Candidatus Cenarchaeaceae</taxon>
        <taxon>Candidatus Cenarchaeum</taxon>
    </lineage>
</organism>
<dbReference type="HOGENOM" id="CLU_2243706_0_0_2"/>
<dbReference type="EMBL" id="DP000238">
    <property type="protein sequence ID" value="ABK76797.1"/>
    <property type="molecule type" value="Genomic_DNA"/>
</dbReference>
<evidence type="ECO:0000313" key="1">
    <source>
        <dbReference type="EMBL" id="ABK76797.1"/>
    </source>
</evidence>
<accession>A0RTY0</accession>
<proteinExistence type="predicted"/>
<dbReference type="AlphaFoldDB" id="A0RTY0"/>
<dbReference type="STRING" id="414004.CENSYa_0152"/>
<dbReference type="Proteomes" id="UP000000758">
    <property type="component" value="Chromosome"/>
</dbReference>
<gene>
    <name evidence="1" type="ordered locus">CENSYa_0152</name>
</gene>
<keyword evidence="2" id="KW-1185">Reference proteome</keyword>
<sequence length="104" mass="12055">MYADEIMSRISPYQPGGIRNIEYSEYSSFCPMHANLNPSMTKRWQTENPCLRDWLVPARIASRPSIRKSLYKDEPLHPHWAKNVSSAGKSWAARRSIWSIQSDT</sequence>
<protein>
    <submittedName>
        <fullName evidence="1">Uncharacterized protein</fullName>
    </submittedName>
</protein>